<evidence type="ECO:0008006" key="5">
    <source>
        <dbReference type="Google" id="ProtNLM"/>
    </source>
</evidence>
<dbReference type="OrthoDB" id="3695075at2"/>
<evidence type="ECO:0000313" key="3">
    <source>
        <dbReference type="EMBL" id="SDT73039.1"/>
    </source>
</evidence>
<evidence type="ECO:0000313" key="4">
    <source>
        <dbReference type="Proteomes" id="UP000198688"/>
    </source>
</evidence>
<feature type="signal peptide" evidence="2">
    <location>
        <begin position="1"/>
        <end position="23"/>
    </location>
</feature>
<evidence type="ECO:0000256" key="2">
    <source>
        <dbReference type="SAM" id="SignalP"/>
    </source>
</evidence>
<feature type="chain" id="PRO_5009271347" description="Lipoprotein" evidence="2">
    <location>
        <begin position="24"/>
        <end position="223"/>
    </location>
</feature>
<dbReference type="Proteomes" id="UP000198688">
    <property type="component" value="Chromosome I"/>
</dbReference>
<accession>A0A1H2CRT1</accession>
<organism evidence="3 4">
    <name type="scientific">Actinoplanes derwentensis</name>
    <dbReference type="NCBI Taxonomy" id="113562"/>
    <lineage>
        <taxon>Bacteria</taxon>
        <taxon>Bacillati</taxon>
        <taxon>Actinomycetota</taxon>
        <taxon>Actinomycetes</taxon>
        <taxon>Micromonosporales</taxon>
        <taxon>Micromonosporaceae</taxon>
        <taxon>Actinoplanes</taxon>
    </lineage>
</organism>
<reference evidence="3 4" key="1">
    <citation type="submission" date="2016-10" db="EMBL/GenBank/DDBJ databases">
        <authorList>
            <person name="de Groot N.N."/>
        </authorList>
    </citation>
    <scope>NUCLEOTIDE SEQUENCE [LARGE SCALE GENOMIC DNA]</scope>
    <source>
        <strain evidence="3 4">DSM 43941</strain>
    </source>
</reference>
<dbReference type="RefSeq" id="WP_157751862.1">
    <property type="nucleotide sequence ID" value="NZ_BOMJ01000094.1"/>
</dbReference>
<dbReference type="EMBL" id="LT629758">
    <property type="protein sequence ID" value="SDT73039.1"/>
    <property type="molecule type" value="Genomic_DNA"/>
</dbReference>
<proteinExistence type="predicted"/>
<dbReference type="STRING" id="113562.SAMN04489716_6556"/>
<sequence>MRRRIMVLAAVAGVAITTGCADAPEKVAGDAAPVGAATPTAPASPSASPRPSASASPSAVSSSSPVASREPSRSPSSAASVSVLGPTGLGRLKVGMTKKAALATGLVEASAEESRCDYWRLKADPTGGTLITASSARGIIAITVTGRIATPEGIRIGSTLAQVKRAYTDFTIRAVDAEGGFNGTGTTYAGTKDEYANVHYRFGFKDGKVGELGLEHDRQDCYE</sequence>
<feature type="region of interest" description="Disordered" evidence="1">
    <location>
        <begin position="32"/>
        <end position="81"/>
    </location>
</feature>
<dbReference type="AlphaFoldDB" id="A0A1H2CRT1"/>
<dbReference type="PROSITE" id="PS51257">
    <property type="entry name" value="PROKAR_LIPOPROTEIN"/>
    <property type="match status" value="1"/>
</dbReference>
<keyword evidence="2" id="KW-0732">Signal</keyword>
<name>A0A1H2CRT1_9ACTN</name>
<keyword evidence="4" id="KW-1185">Reference proteome</keyword>
<evidence type="ECO:0000256" key="1">
    <source>
        <dbReference type="SAM" id="MobiDB-lite"/>
    </source>
</evidence>
<gene>
    <name evidence="3" type="ORF">SAMN04489716_6556</name>
</gene>
<protein>
    <recommendedName>
        <fullName evidence="5">Lipoprotein</fullName>
    </recommendedName>
</protein>